<keyword evidence="2" id="KW-0539">Nucleus</keyword>
<organism evidence="4 5">
    <name type="scientific">Clitoria ternatea</name>
    <name type="common">Butterfly pea</name>
    <dbReference type="NCBI Taxonomy" id="43366"/>
    <lineage>
        <taxon>Eukaryota</taxon>
        <taxon>Viridiplantae</taxon>
        <taxon>Streptophyta</taxon>
        <taxon>Embryophyta</taxon>
        <taxon>Tracheophyta</taxon>
        <taxon>Spermatophyta</taxon>
        <taxon>Magnoliopsida</taxon>
        <taxon>eudicotyledons</taxon>
        <taxon>Gunneridae</taxon>
        <taxon>Pentapetalae</taxon>
        <taxon>rosids</taxon>
        <taxon>fabids</taxon>
        <taxon>Fabales</taxon>
        <taxon>Fabaceae</taxon>
        <taxon>Papilionoideae</taxon>
        <taxon>50 kb inversion clade</taxon>
        <taxon>NPAAA clade</taxon>
        <taxon>indigoferoid/millettioid clade</taxon>
        <taxon>Phaseoleae</taxon>
        <taxon>Clitoria</taxon>
    </lineage>
</organism>
<comment type="subcellular location">
    <subcellularLocation>
        <location evidence="1">Nucleus</location>
    </subcellularLocation>
</comment>
<dbReference type="SUPFAM" id="SSF46689">
    <property type="entry name" value="Homeodomain-like"/>
    <property type="match status" value="1"/>
</dbReference>
<evidence type="ECO:0000313" key="4">
    <source>
        <dbReference type="EMBL" id="KAK7301946.1"/>
    </source>
</evidence>
<comment type="caution">
    <text evidence="4">The sequence shown here is derived from an EMBL/GenBank/DDBJ whole genome shotgun (WGS) entry which is preliminary data.</text>
</comment>
<sequence>MGLRALERDTSNRILWSLLAESLTGRMDNAIKNYWHNQIKKFLKRNSNNTTCDDDDSDELKSKAIELRNLKGQ</sequence>
<gene>
    <name evidence="4" type="ORF">RJT34_12823</name>
</gene>
<proteinExistence type="predicted"/>
<keyword evidence="5" id="KW-1185">Reference proteome</keyword>
<reference evidence="4 5" key="1">
    <citation type="submission" date="2024-01" db="EMBL/GenBank/DDBJ databases">
        <title>The genomes of 5 underutilized Papilionoideae crops provide insights into root nodulation and disease resistance.</title>
        <authorList>
            <person name="Yuan L."/>
        </authorList>
    </citation>
    <scope>NUCLEOTIDE SEQUENCE [LARGE SCALE GENOMIC DNA]</scope>
    <source>
        <strain evidence="4">LY-2023</strain>
        <tissue evidence="4">Leaf</tissue>
    </source>
</reference>
<protein>
    <recommendedName>
        <fullName evidence="3">HTH myb-type domain-containing protein</fullName>
    </recommendedName>
</protein>
<evidence type="ECO:0000256" key="1">
    <source>
        <dbReference type="ARBA" id="ARBA00004123"/>
    </source>
</evidence>
<dbReference type="Proteomes" id="UP001359559">
    <property type="component" value="Unassembled WGS sequence"/>
</dbReference>
<dbReference type="InterPro" id="IPR009057">
    <property type="entry name" value="Homeodomain-like_sf"/>
</dbReference>
<evidence type="ECO:0000259" key="3">
    <source>
        <dbReference type="PROSITE" id="PS51294"/>
    </source>
</evidence>
<name>A0AAN9JPJ8_CLITE</name>
<dbReference type="GO" id="GO:0005634">
    <property type="term" value="C:nucleus"/>
    <property type="evidence" value="ECO:0007669"/>
    <property type="project" value="UniProtKB-SubCell"/>
</dbReference>
<dbReference type="EMBL" id="JAYKXN010000003">
    <property type="protein sequence ID" value="KAK7301946.1"/>
    <property type="molecule type" value="Genomic_DNA"/>
</dbReference>
<evidence type="ECO:0000256" key="2">
    <source>
        <dbReference type="ARBA" id="ARBA00023242"/>
    </source>
</evidence>
<dbReference type="Gene3D" id="1.10.10.60">
    <property type="entry name" value="Homeodomain-like"/>
    <property type="match status" value="1"/>
</dbReference>
<dbReference type="AlphaFoldDB" id="A0AAN9JPJ8"/>
<evidence type="ECO:0000313" key="5">
    <source>
        <dbReference type="Proteomes" id="UP001359559"/>
    </source>
</evidence>
<dbReference type="PROSITE" id="PS51294">
    <property type="entry name" value="HTH_MYB"/>
    <property type="match status" value="1"/>
</dbReference>
<dbReference type="InterPro" id="IPR017930">
    <property type="entry name" value="Myb_dom"/>
</dbReference>
<accession>A0AAN9JPJ8</accession>
<feature type="domain" description="HTH myb-type" evidence="3">
    <location>
        <begin position="16"/>
        <end position="43"/>
    </location>
</feature>